<evidence type="ECO:0000256" key="1">
    <source>
        <dbReference type="SAM" id="MobiDB-lite"/>
    </source>
</evidence>
<protein>
    <submittedName>
        <fullName evidence="2">Uncharacterized protein</fullName>
    </submittedName>
</protein>
<sequence>MISKGCAVPVIQVERKRRRPAAAPARCHPVGPQPNGASAPRARLALHHPRPRPRRGLHAQPVAHQPRAGRLLRPRRQQQPDQRPQVASAVPWPTPPQLTNGVIVVLVMADQHTAARSCHEL</sequence>
<keyword evidence="3" id="KW-1185">Reference proteome</keyword>
<evidence type="ECO:0000313" key="2">
    <source>
        <dbReference type="EMBL" id="MBP2055765.1"/>
    </source>
</evidence>
<comment type="caution">
    <text evidence="2">The sequence shown here is derived from an EMBL/GenBank/DDBJ whole genome shotgun (WGS) entry which is preliminary data.</text>
</comment>
<reference evidence="2 3" key="1">
    <citation type="submission" date="2021-03" db="EMBL/GenBank/DDBJ databases">
        <title>Genomic Encyclopedia of Type Strains, Phase IV (KMG-IV): sequencing the most valuable type-strain genomes for metagenomic binning, comparative biology and taxonomic classification.</title>
        <authorList>
            <person name="Goeker M."/>
        </authorList>
    </citation>
    <scope>NUCLEOTIDE SEQUENCE [LARGE SCALE GENOMIC DNA]</scope>
    <source>
        <strain evidence="2 3">DSM 40499</strain>
    </source>
</reference>
<name>A0ABS4M7V6_9ACTN</name>
<feature type="compositionally biased region" description="Basic residues" evidence="1">
    <location>
        <begin position="44"/>
        <end position="57"/>
    </location>
</feature>
<evidence type="ECO:0000313" key="3">
    <source>
        <dbReference type="Proteomes" id="UP001519309"/>
    </source>
</evidence>
<feature type="region of interest" description="Disordered" evidence="1">
    <location>
        <begin position="14"/>
        <end position="97"/>
    </location>
</feature>
<organism evidence="2 3">
    <name type="scientific">Streptomyces griseochromogenes</name>
    <dbReference type="NCBI Taxonomy" id="68214"/>
    <lineage>
        <taxon>Bacteria</taxon>
        <taxon>Bacillati</taxon>
        <taxon>Actinomycetota</taxon>
        <taxon>Actinomycetes</taxon>
        <taxon>Kitasatosporales</taxon>
        <taxon>Streptomycetaceae</taxon>
        <taxon>Streptomyces</taxon>
    </lineage>
</organism>
<proteinExistence type="predicted"/>
<accession>A0ABS4M7V6</accession>
<dbReference type="Proteomes" id="UP001519309">
    <property type="component" value="Unassembled WGS sequence"/>
</dbReference>
<dbReference type="EMBL" id="JAGGLP010000033">
    <property type="protein sequence ID" value="MBP2055765.1"/>
    <property type="molecule type" value="Genomic_DNA"/>
</dbReference>
<gene>
    <name evidence="2" type="ORF">J2Z21_008781</name>
</gene>